<dbReference type="Proteomes" id="UP000590524">
    <property type="component" value="Unassembled WGS sequence"/>
</dbReference>
<gene>
    <name evidence="1" type="ORF">GGQ90_005799</name>
</gene>
<keyword evidence="2" id="KW-1185">Reference proteome</keyword>
<accession>A0A7W6LWX8</accession>
<evidence type="ECO:0000313" key="1">
    <source>
        <dbReference type="EMBL" id="MBB4151985.1"/>
    </source>
</evidence>
<comment type="caution">
    <text evidence="1">The sequence shown here is derived from an EMBL/GenBank/DDBJ whole genome shotgun (WGS) entry which is preliminary data.</text>
</comment>
<organism evidence="1 2">
    <name type="scientific">Sphingobium scionense</name>
    <dbReference type="NCBI Taxonomy" id="1404341"/>
    <lineage>
        <taxon>Bacteria</taxon>
        <taxon>Pseudomonadati</taxon>
        <taxon>Pseudomonadota</taxon>
        <taxon>Alphaproteobacteria</taxon>
        <taxon>Sphingomonadales</taxon>
        <taxon>Sphingomonadaceae</taxon>
        <taxon>Sphingobium</taxon>
    </lineage>
</organism>
<protein>
    <submittedName>
        <fullName evidence="1">Uncharacterized protein</fullName>
    </submittedName>
</protein>
<proteinExistence type="predicted"/>
<dbReference type="AlphaFoldDB" id="A0A7W6LWX8"/>
<evidence type="ECO:0000313" key="2">
    <source>
        <dbReference type="Proteomes" id="UP000590524"/>
    </source>
</evidence>
<dbReference type="EMBL" id="JACIEU010000062">
    <property type="protein sequence ID" value="MBB4151985.1"/>
    <property type="molecule type" value="Genomic_DNA"/>
</dbReference>
<dbReference type="RefSeq" id="WP_188084589.1">
    <property type="nucleotide sequence ID" value="NZ_JACIEU010000062.1"/>
</dbReference>
<name>A0A7W6LWX8_9SPHN</name>
<sequence length="57" mass="6331">MNQAAIDLLTRTVTRLPDWIRHDLAAKDSTVRLRAEETLVAMIANVLSEGTNEASHD</sequence>
<reference evidence="1 2" key="1">
    <citation type="submission" date="2020-08" db="EMBL/GenBank/DDBJ databases">
        <title>Genomic Encyclopedia of Type Strains, Phase IV (KMG-IV): sequencing the most valuable type-strain genomes for metagenomic binning, comparative biology and taxonomic classification.</title>
        <authorList>
            <person name="Goeker M."/>
        </authorList>
    </citation>
    <scope>NUCLEOTIDE SEQUENCE [LARGE SCALE GENOMIC DNA]</scope>
    <source>
        <strain evidence="1 2">DSM 19371</strain>
    </source>
</reference>